<dbReference type="InterPro" id="IPR034660">
    <property type="entry name" value="DinB/YfiT-like"/>
</dbReference>
<feature type="domain" description="DinB-like" evidence="1">
    <location>
        <begin position="3"/>
        <end position="135"/>
    </location>
</feature>
<dbReference type="SUPFAM" id="SSF109854">
    <property type="entry name" value="DinB/YfiT-like putative metalloenzymes"/>
    <property type="match status" value="1"/>
</dbReference>
<comment type="caution">
    <text evidence="2">The sequence shown here is derived from an EMBL/GenBank/DDBJ whole genome shotgun (WGS) entry which is preliminary data.</text>
</comment>
<evidence type="ECO:0000313" key="3">
    <source>
        <dbReference type="Proteomes" id="UP001418796"/>
    </source>
</evidence>
<evidence type="ECO:0000313" key="2">
    <source>
        <dbReference type="EMBL" id="MEN0642336.1"/>
    </source>
</evidence>
<reference evidence="2 3" key="1">
    <citation type="submission" date="2024-03" db="EMBL/GenBank/DDBJ databases">
        <title>Bacilli Hybrid Assemblies.</title>
        <authorList>
            <person name="Kovac J."/>
        </authorList>
    </citation>
    <scope>NUCLEOTIDE SEQUENCE [LARGE SCALE GENOMIC DNA]</scope>
    <source>
        <strain evidence="2 3">FSL R7-0666</strain>
    </source>
</reference>
<dbReference type="InterPro" id="IPR024775">
    <property type="entry name" value="DinB-like"/>
</dbReference>
<dbReference type="Gene3D" id="1.20.120.450">
    <property type="entry name" value="dinb family like domain"/>
    <property type="match status" value="1"/>
</dbReference>
<proteinExistence type="predicted"/>
<sequence length="151" mass="17964">MNFEEFRRRSIKLWNAIPLEYIDWKPDEGAMTCAEMVVHVLESEHIYHQILLAKGTANFSGEFNTPFTSKPFKSIEEELEFAKPYRENFTQYIKELSPKDLDEVKIDRSDARYIRTLGDMLLRIAYHESVHTGQVLDYMRTMNVNRPRLWD</sequence>
<dbReference type="Pfam" id="PF12867">
    <property type="entry name" value="DinB_2"/>
    <property type="match status" value="1"/>
</dbReference>
<keyword evidence="3" id="KW-1185">Reference proteome</keyword>
<organism evidence="2 3">
    <name type="scientific">Alkalicoccobacillus gibsonii</name>
    <dbReference type="NCBI Taxonomy" id="79881"/>
    <lineage>
        <taxon>Bacteria</taxon>
        <taxon>Bacillati</taxon>
        <taxon>Bacillota</taxon>
        <taxon>Bacilli</taxon>
        <taxon>Bacillales</taxon>
        <taxon>Bacillaceae</taxon>
        <taxon>Alkalicoccobacillus</taxon>
    </lineage>
</organism>
<gene>
    <name evidence="2" type="ORF">MKY91_04055</name>
</gene>
<dbReference type="Proteomes" id="UP001418796">
    <property type="component" value="Unassembled WGS sequence"/>
</dbReference>
<protein>
    <submittedName>
        <fullName evidence="2">DinB family protein</fullName>
    </submittedName>
</protein>
<dbReference type="EMBL" id="JBCITK010000001">
    <property type="protein sequence ID" value="MEN0642336.1"/>
    <property type="molecule type" value="Genomic_DNA"/>
</dbReference>
<accession>A0ABU9VEL1</accession>
<dbReference type="RefSeq" id="WP_343129467.1">
    <property type="nucleotide sequence ID" value="NZ_JBCITK010000001.1"/>
</dbReference>
<evidence type="ECO:0000259" key="1">
    <source>
        <dbReference type="Pfam" id="PF12867"/>
    </source>
</evidence>
<name>A0ABU9VEL1_9BACI</name>